<dbReference type="VEuPathDB" id="FungiDB:CJJ09_001730"/>
<evidence type="ECO:0000256" key="1">
    <source>
        <dbReference type="ARBA" id="ARBA00004123"/>
    </source>
</evidence>
<dbReference type="GO" id="GO:0017053">
    <property type="term" value="C:transcription repressor complex"/>
    <property type="evidence" value="ECO:0007669"/>
    <property type="project" value="TreeGrafter"/>
</dbReference>
<reference evidence="6" key="2">
    <citation type="submission" date="2017-11" db="EMBL/GenBank/DDBJ databases">
        <title>Candida auris genome assembly and annotation.</title>
        <authorList>
            <person name="Munoz J.F."/>
            <person name="Gade L.G."/>
            <person name="Chow N.A."/>
            <person name="Litvintseva A.P."/>
            <person name="Loparev V.N."/>
            <person name="Cuomo C.A."/>
        </authorList>
    </citation>
    <scope>NUCLEOTIDE SEQUENCE</scope>
    <source>
        <strain evidence="6">B8441</strain>
    </source>
</reference>
<feature type="compositionally biased region" description="Polar residues" evidence="4">
    <location>
        <begin position="24"/>
        <end position="39"/>
    </location>
</feature>
<reference evidence="5" key="4">
    <citation type="submission" date="2024-03" db="EMBL/GenBank/DDBJ databases">
        <title>Improved genome assembly of Candida auris strain B8441 and annotation of B11205.</title>
        <authorList>
            <person name="Cauldron N.C."/>
            <person name="Shea T."/>
            <person name="Cuomo C.A."/>
        </authorList>
    </citation>
    <scope>NUCLEOTIDE SEQUENCE</scope>
    <source>
        <strain evidence="5">B8441</strain>
    </source>
</reference>
<dbReference type="PANTHER" id="PTHR14017">
    <property type="entry name" value="LYSINE-SPECIFIC DEMETHYLASE"/>
    <property type="match status" value="1"/>
</dbReference>
<dbReference type="VEuPathDB" id="FungiDB:CJI96_0000210"/>
<dbReference type="EMBL" id="PEKT02000004">
    <property type="protein sequence ID" value="PIS55644.1"/>
    <property type="molecule type" value="Genomic_DNA"/>
</dbReference>
<dbReference type="InterPro" id="IPR011990">
    <property type="entry name" value="TPR-like_helical_dom_sf"/>
</dbReference>
<name>A0A2H0ZYD1_CANAR</name>
<evidence type="ECO:0000256" key="4">
    <source>
        <dbReference type="SAM" id="MobiDB-lite"/>
    </source>
</evidence>
<dbReference type="VEuPathDB" id="FungiDB:B9J08_001748"/>
<dbReference type="Gene3D" id="1.25.40.10">
    <property type="entry name" value="Tetratricopeptide repeat domain"/>
    <property type="match status" value="2"/>
</dbReference>
<protein>
    <submittedName>
        <fullName evidence="6">Uncharacterized protein</fullName>
    </submittedName>
</protein>
<dbReference type="PANTHER" id="PTHR14017:SF1">
    <property type="entry name" value="LD02225P"/>
    <property type="match status" value="1"/>
</dbReference>
<feature type="compositionally biased region" description="Polar residues" evidence="4">
    <location>
        <begin position="543"/>
        <end position="552"/>
    </location>
</feature>
<dbReference type="AlphaFoldDB" id="A0A2H0ZYD1"/>
<evidence type="ECO:0000313" key="6">
    <source>
        <dbReference type="EMBL" id="PIS55644.1"/>
    </source>
</evidence>
<dbReference type="GO" id="GO:0031490">
    <property type="term" value="F:chromatin DNA binding"/>
    <property type="evidence" value="ECO:0007669"/>
    <property type="project" value="TreeGrafter"/>
</dbReference>
<dbReference type="EMBL" id="PEKT03000001">
    <property type="protein sequence ID" value="KAK8441902.1"/>
    <property type="molecule type" value="Genomic_DNA"/>
</dbReference>
<keyword evidence="7" id="KW-1185">Reference proteome</keyword>
<dbReference type="Proteomes" id="UP000230249">
    <property type="component" value="Unassembled WGS sequence"/>
</dbReference>
<feature type="repeat" description="TPR" evidence="3">
    <location>
        <begin position="375"/>
        <end position="408"/>
    </location>
</feature>
<dbReference type="SUPFAM" id="SSF48452">
    <property type="entry name" value="TPR-like"/>
    <property type="match status" value="2"/>
</dbReference>
<dbReference type="PROSITE" id="PS50005">
    <property type="entry name" value="TPR"/>
    <property type="match status" value="2"/>
</dbReference>
<dbReference type="GO" id="GO:0000978">
    <property type="term" value="F:RNA polymerase II cis-regulatory region sequence-specific DNA binding"/>
    <property type="evidence" value="ECO:0007669"/>
    <property type="project" value="TreeGrafter"/>
</dbReference>
<evidence type="ECO:0000313" key="5">
    <source>
        <dbReference type="EMBL" id="KAK8441902.1"/>
    </source>
</evidence>
<dbReference type="STRING" id="498019.A0A2H0ZYD1"/>
<feature type="region of interest" description="Disordered" evidence="4">
    <location>
        <begin position="510"/>
        <end position="629"/>
    </location>
</feature>
<reference evidence="5 7" key="3">
    <citation type="journal article" date="2018" name="Nat. Commun.">
        <title>Genomic insights into multidrug-resistance, mating and virulence in Candida auris and related emerging species.</title>
        <authorList>
            <person name="Munoz J.F."/>
            <person name="Gade L."/>
            <person name="Chow N.A."/>
            <person name="Loparev V.N."/>
            <person name="Juieng P."/>
            <person name="Berkow E.L."/>
            <person name="Farrer R.A."/>
            <person name="Litvintseva A.P."/>
            <person name="Cuomo C.A."/>
        </authorList>
    </citation>
    <scope>GENOME REANNOTATION</scope>
    <source>
        <strain evidence="5 7">B8441</strain>
    </source>
</reference>
<comment type="caution">
    <text evidence="6">The sequence shown here is derived from an EMBL/GenBank/DDBJ whole genome shotgun (WGS) entry which is preliminary data.</text>
</comment>
<proteinExistence type="predicted"/>
<evidence type="ECO:0000256" key="3">
    <source>
        <dbReference type="PROSITE-ProRule" id="PRU00339"/>
    </source>
</evidence>
<dbReference type="OMA" id="ACVYERC"/>
<dbReference type="GO" id="GO:0000122">
    <property type="term" value="P:negative regulation of transcription by RNA polymerase II"/>
    <property type="evidence" value="ECO:0007669"/>
    <property type="project" value="TreeGrafter"/>
</dbReference>
<evidence type="ECO:0000313" key="7">
    <source>
        <dbReference type="Proteomes" id="UP000230249"/>
    </source>
</evidence>
<evidence type="ECO:0000256" key="2">
    <source>
        <dbReference type="ARBA" id="ARBA00023242"/>
    </source>
</evidence>
<feature type="repeat" description="TPR" evidence="3">
    <location>
        <begin position="51"/>
        <end position="84"/>
    </location>
</feature>
<keyword evidence="2" id="KW-0539">Nucleus</keyword>
<dbReference type="VEuPathDB" id="FungiDB:CJJ07_004909"/>
<comment type="subcellular location">
    <subcellularLocation>
        <location evidence="1">Nucleus</location>
    </subcellularLocation>
</comment>
<feature type="region of interest" description="Disordered" evidence="4">
    <location>
        <begin position="1"/>
        <end position="43"/>
    </location>
</feature>
<dbReference type="InterPro" id="IPR019734">
    <property type="entry name" value="TPR_rpt"/>
</dbReference>
<dbReference type="SMART" id="SM00028">
    <property type="entry name" value="TPR"/>
    <property type="match status" value="5"/>
</dbReference>
<dbReference type="VEuPathDB" id="FungiDB:CJI97_002409"/>
<dbReference type="InterPro" id="IPR051630">
    <property type="entry name" value="Corepressor-Demethylase"/>
</dbReference>
<keyword evidence="3" id="KW-0802">TPR repeat</keyword>
<accession>A0A2H0ZYD1</accession>
<reference evidence="6 7" key="1">
    <citation type="journal article" date="2017" name="Clin. Infect. Dis.">
        <title>Simultaneous emergence of multidrug-resistant Candida auris on 3 continents confirmed by whole-genome sequencing and epidemiological analyses.</title>
        <authorList>
            <person name="Lockhart S.R."/>
            <person name="Etienne K.A."/>
            <person name="Vallabhaneni S."/>
            <person name="Farooqi J."/>
            <person name="Chowdhary A."/>
            <person name="Govender N.P."/>
            <person name="Colombo A.L."/>
            <person name="Calvo B."/>
            <person name="Cuomo C.A."/>
            <person name="Desjardins C.A."/>
            <person name="Berkow E.L."/>
            <person name="Castanheira M."/>
            <person name="Magobo R.E."/>
            <person name="Jabeen K."/>
            <person name="Asghar R.J."/>
            <person name="Meis J.F."/>
            <person name="Jackson B."/>
            <person name="Chiller T."/>
            <person name="Litvintseva A.P."/>
        </authorList>
    </citation>
    <scope>NUCLEOTIDE SEQUENCE [LARGE SCALE GENOMIC DNA]</scope>
    <source>
        <strain evidence="6 7">B8441</strain>
    </source>
</reference>
<sequence length="717" mass="77192">MGKRLAAAASPAMNKRQHSRKSSAESANTPNITHNNISKPPSGAPYEVTAADTWIAIGNCAISMGIIVAAIQAFESALNHAPSSVDALVGWSHSLRMNDINMNDTAGSQSLIQRLNAVAESHPEVTNSASFFRELTECYLLVGLNEQAHQAIQQAIQRSPNDPALQLLSAQTLIRAGARAQAAAALNHCLMLLPPSLAEFSKADIETARSAHAELAAIAAADGNIDLSIIELTATLSLPPPPLARQHEHVALWCAFATAKERANKITEALEACERAEVAVGASPRILITHAYLLLLDEDPEKARKAVSLLSRVVESEREELKAQTRQNSKSDEVDDSDGDFLPWYLLGKAHTVLDSPRAAYDCYQVALRRASNSPITWLAVGKLYLELKQLPDALAAYSQALRLQLNENSPGTAAAWEGLSCVYERCDDQLGDAADASSRAAMCFRAIGDTENAARFEDKSKKLQAAADGKGPVPTLSSPVGVPNFFLRDLVTLLPSERIVFVQGHNPEERNQQNVPLQPAQQPPPSLPPAAHTPLQPPRRTSGPSEASVTSLPPPQHLQHHQPPASSQGSPPIQPAASAPAYSHSSPHPPVPQQPQESYSMYPAPFKPIGKLADNNSHLPPPHSRAWSPRDHIPQPQQLFQGPPPPFAQPPNGIMNSPTNGPVPPGPQTRSPVNHPQMIHNGYAVHGPPGYVYGQYMPMHQGVLAQLQPQGSNWRQ</sequence>
<gene>
    <name evidence="6" type="ORF">B9J08_001748</name>
    <name evidence="5" type="ORF">B9J08_00218</name>
</gene>
<organism evidence="6">
    <name type="scientific">Candidozyma auris</name>
    <name type="common">Yeast</name>
    <name type="synonym">Candida auris</name>
    <dbReference type="NCBI Taxonomy" id="498019"/>
    <lineage>
        <taxon>Eukaryota</taxon>
        <taxon>Fungi</taxon>
        <taxon>Dikarya</taxon>
        <taxon>Ascomycota</taxon>
        <taxon>Saccharomycotina</taxon>
        <taxon>Pichiomycetes</taxon>
        <taxon>Metschnikowiaceae</taxon>
        <taxon>Candidozyma</taxon>
    </lineage>
</organism>
<feature type="compositionally biased region" description="Low complexity" evidence="4">
    <location>
        <begin position="562"/>
        <end position="587"/>
    </location>
</feature>
<dbReference type="GO" id="GO:0005634">
    <property type="term" value="C:nucleus"/>
    <property type="evidence" value="ECO:0007669"/>
    <property type="project" value="UniProtKB-SubCell"/>
</dbReference>